<dbReference type="EMBL" id="PGCI01001092">
    <property type="protein sequence ID" value="PLW08004.1"/>
    <property type="molecule type" value="Genomic_DNA"/>
</dbReference>
<sequence length="81" mass="8841">MAQRSCGGREASMRMIVSSLDSQSQLKFNLPTRIHLEKPPVWTRGVEVAVKQSEACWLKAGVADSHSDQPEPAGNDSIFTA</sequence>
<evidence type="ECO:0000313" key="4">
    <source>
        <dbReference type="EMBL" id="PLW33469.1"/>
    </source>
</evidence>
<dbReference type="Proteomes" id="UP000235392">
    <property type="component" value="Unassembled WGS sequence"/>
</dbReference>
<name>A0A2N5TKI2_9BASI</name>
<keyword evidence="5" id="KW-1185">Reference proteome</keyword>
<evidence type="ECO:0000313" key="2">
    <source>
        <dbReference type="EMBL" id="PLW08004.1"/>
    </source>
</evidence>
<feature type="region of interest" description="Disordered" evidence="1">
    <location>
        <begin position="62"/>
        <end position="81"/>
    </location>
</feature>
<gene>
    <name evidence="3" type="ORF">PCANC_25316</name>
    <name evidence="4" type="ORF">PCASD_14419</name>
    <name evidence="2" type="ORF">PCASD_23717</name>
</gene>
<evidence type="ECO:0000313" key="3">
    <source>
        <dbReference type="EMBL" id="PLW26001.1"/>
    </source>
</evidence>
<dbReference type="Proteomes" id="UP000235388">
    <property type="component" value="Unassembled WGS sequence"/>
</dbReference>
<reference evidence="5 6" key="1">
    <citation type="submission" date="2017-11" db="EMBL/GenBank/DDBJ databases">
        <title>De novo assembly and phasing of dikaryotic genomes from two isolates of Puccinia coronata f. sp. avenae, the causal agent of oat crown rust.</title>
        <authorList>
            <person name="Miller M.E."/>
            <person name="Zhang Y."/>
            <person name="Omidvar V."/>
            <person name="Sperschneider J."/>
            <person name="Schwessinger B."/>
            <person name="Raley C."/>
            <person name="Palmer J.M."/>
            <person name="Garnica D."/>
            <person name="Upadhyaya N."/>
            <person name="Rathjen J."/>
            <person name="Taylor J.M."/>
            <person name="Park R.F."/>
            <person name="Dodds P.N."/>
            <person name="Hirsch C.D."/>
            <person name="Kianian S.F."/>
            <person name="Figueroa M."/>
        </authorList>
    </citation>
    <scope>NUCLEOTIDE SEQUENCE [LARGE SCALE GENOMIC DNA]</scope>
    <source>
        <strain evidence="3">12NC29</strain>
        <strain evidence="2">12SD80</strain>
    </source>
</reference>
<protein>
    <submittedName>
        <fullName evidence="3">Uncharacterized protein</fullName>
    </submittedName>
</protein>
<dbReference type="EMBL" id="PGCI01000219">
    <property type="protein sequence ID" value="PLW33469.1"/>
    <property type="molecule type" value="Genomic_DNA"/>
</dbReference>
<organism evidence="3 5">
    <name type="scientific">Puccinia coronata f. sp. avenae</name>
    <dbReference type="NCBI Taxonomy" id="200324"/>
    <lineage>
        <taxon>Eukaryota</taxon>
        <taxon>Fungi</taxon>
        <taxon>Dikarya</taxon>
        <taxon>Basidiomycota</taxon>
        <taxon>Pucciniomycotina</taxon>
        <taxon>Pucciniomycetes</taxon>
        <taxon>Pucciniales</taxon>
        <taxon>Pucciniaceae</taxon>
        <taxon>Puccinia</taxon>
    </lineage>
</organism>
<evidence type="ECO:0000256" key="1">
    <source>
        <dbReference type="SAM" id="MobiDB-lite"/>
    </source>
</evidence>
<accession>A0A2N5TKI2</accession>
<evidence type="ECO:0000313" key="6">
    <source>
        <dbReference type="Proteomes" id="UP000235392"/>
    </source>
</evidence>
<comment type="caution">
    <text evidence="3">The sequence shown here is derived from an EMBL/GenBank/DDBJ whole genome shotgun (WGS) entry which is preliminary data.</text>
</comment>
<proteinExistence type="predicted"/>
<dbReference type="EMBL" id="PGCJ01000571">
    <property type="protein sequence ID" value="PLW26001.1"/>
    <property type="molecule type" value="Genomic_DNA"/>
</dbReference>
<dbReference type="AlphaFoldDB" id="A0A2N5TKI2"/>
<evidence type="ECO:0000313" key="5">
    <source>
        <dbReference type="Proteomes" id="UP000235388"/>
    </source>
</evidence>